<proteinExistence type="inferred from homology"/>
<evidence type="ECO:0000256" key="7">
    <source>
        <dbReference type="ARBA" id="ARBA00034478"/>
    </source>
</evidence>
<dbReference type="GO" id="GO:0106312">
    <property type="term" value="F:methylenetetrahydrofolate reductase (NADH) activity"/>
    <property type="evidence" value="ECO:0007669"/>
    <property type="project" value="UniProtKB-EC"/>
</dbReference>
<gene>
    <name evidence="10" type="ORF">BA177_01920</name>
</gene>
<dbReference type="GO" id="GO:0005829">
    <property type="term" value="C:cytosol"/>
    <property type="evidence" value="ECO:0007669"/>
    <property type="project" value="TreeGrafter"/>
</dbReference>
<dbReference type="InterPro" id="IPR029041">
    <property type="entry name" value="FAD-linked_oxidoreductase-like"/>
</dbReference>
<dbReference type="AlphaFoldDB" id="A0A193LC79"/>
<dbReference type="KEGG" id="woc:BA177_01920"/>
<dbReference type="Gene3D" id="3.20.20.220">
    <property type="match status" value="1"/>
</dbReference>
<dbReference type="EMBL" id="CP016268">
    <property type="protein sequence ID" value="ANO50140.1"/>
    <property type="molecule type" value="Genomic_DNA"/>
</dbReference>
<dbReference type="Pfam" id="PF02219">
    <property type="entry name" value="MTHFR"/>
    <property type="match status" value="1"/>
</dbReference>
<comment type="catalytic activity">
    <reaction evidence="8">
        <text>(6S)-5-methyl-5,6,7,8-tetrahydrofolate + NAD(+) = (6R)-5,10-methylene-5,6,7,8-tetrahydrofolate + NADH + H(+)</text>
        <dbReference type="Rhea" id="RHEA:19821"/>
        <dbReference type="ChEBI" id="CHEBI:15378"/>
        <dbReference type="ChEBI" id="CHEBI:15636"/>
        <dbReference type="ChEBI" id="CHEBI:18608"/>
        <dbReference type="ChEBI" id="CHEBI:57540"/>
        <dbReference type="ChEBI" id="CHEBI:57945"/>
        <dbReference type="EC" id="1.5.1.54"/>
    </reaction>
    <physiologicalReaction direction="right-to-left" evidence="8">
        <dbReference type="Rhea" id="RHEA:19823"/>
    </physiologicalReaction>
</comment>
<keyword evidence="4 9" id="KW-0285">Flavoprotein</keyword>
<dbReference type="PANTHER" id="PTHR45754:SF3">
    <property type="entry name" value="METHYLENETETRAHYDROFOLATE REDUCTASE (NADPH)"/>
    <property type="match status" value="1"/>
</dbReference>
<dbReference type="Proteomes" id="UP000092695">
    <property type="component" value="Chromosome"/>
</dbReference>
<dbReference type="RefSeq" id="WP_068612255.1">
    <property type="nucleotide sequence ID" value="NZ_CP016268.1"/>
</dbReference>
<keyword evidence="6 9" id="KW-0560">Oxidoreductase</keyword>
<evidence type="ECO:0000256" key="1">
    <source>
        <dbReference type="ARBA" id="ARBA00001974"/>
    </source>
</evidence>
<evidence type="ECO:0000256" key="3">
    <source>
        <dbReference type="ARBA" id="ARBA00006743"/>
    </source>
</evidence>
<evidence type="ECO:0000256" key="4">
    <source>
        <dbReference type="ARBA" id="ARBA00022630"/>
    </source>
</evidence>
<keyword evidence="11" id="KW-1185">Reference proteome</keyword>
<dbReference type="SUPFAM" id="SSF51730">
    <property type="entry name" value="FAD-linked oxidoreductase"/>
    <property type="match status" value="1"/>
</dbReference>
<reference evidence="10 11" key="1">
    <citation type="submission" date="2016-06" db="EMBL/GenBank/DDBJ databases">
        <title>Complete genome sequence of a deep-branching marine Gamma Proteobacterium Woeseia oceani type strain XK5.</title>
        <authorList>
            <person name="Mu D."/>
            <person name="Du Z."/>
        </authorList>
    </citation>
    <scope>NUCLEOTIDE SEQUENCE [LARGE SCALE GENOMIC DNA]</scope>
    <source>
        <strain evidence="10 11">XK5</strain>
    </source>
</reference>
<evidence type="ECO:0000313" key="11">
    <source>
        <dbReference type="Proteomes" id="UP000092695"/>
    </source>
</evidence>
<keyword evidence="5 9" id="KW-0274">FAD</keyword>
<dbReference type="GO" id="GO:0009086">
    <property type="term" value="P:methionine biosynthetic process"/>
    <property type="evidence" value="ECO:0007669"/>
    <property type="project" value="TreeGrafter"/>
</dbReference>
<accession>A0A193LC79</accession>
<dbReference type="GO" id="GO:0071949">
    <property type="term" value="F:FAD binding"/>
    <property type="evidence" value="ECO:0007669"/>
    <property type="project" value="TreeGrafter"/>
</dbReference>
<comment type="pathway">
    <text evidence="7">Amino-acid biosynthesis; L-methionine biosynthesis via de novo pathway.</text>
</comment>
<sequence>MKTFKAAAEDRDFAVSAEIFLKPDTGAEVIREQASLLKPAVNGVLLTDNQFGHPHLSTLAAASLLLANGVDPIVQLSTRNRNRIALLSELLGAGALGVSSLVLVRGDRVPDGFKPRPKAVHDLDAAELIATASKLTLDERMSALPEFYIGGLITPHAPKPGWKAAKLIEKIEAGAQFAITHVCMDIPLLQIYMKHLLAIGLLNRVRVCVSLAIIESASDADWLRAHRPNVNVPESQLARLRQAADPYQESVRICAEQLSALREIPGISGAHIVATRQLAAIPAAIEAAGLLPGR</sequence>
<evidence type="ECO:0000256" key="6">
    <source>
        <dbReference type="ARBA" id="ARBA00023002"/>
    </source>
</evidence>
<evidence type="ECO:0000256" key="2">
    <source>
        <dbReference type="ARBA" id="ARBA00004777"/>
    </source>
</evidence>
<dbReference type="InterPro" id="IPR003171">
    <property type="entry name" value="Mehydrof_redctse-like"/>
</dbReference>
<dbReference type="STRING" id="1548547.BA177_01920"/>
<name>A0A193LC79_9GAMM</name>
<dbReference type="UniPathway" id="UPA00193"/>
<evidence type="ECO:0000256" key="9">
    <source>
        <dbReference type="RuleBase" id="RU003862"/>
    </source>
</evidence>
<comment type="similarity">
    <text evidence="3 9">Belongs to the methylenetetrahydrofolate reductase family.</text>
</comment>
<evidence type="ECO:0000313" key="10">
    <source>
        <dbReference type="EMBL" id="ANO50140.1"/>
    </source>
</evidence>
<comment type="pathway">
    <text evidence="2 9">One-carbon metabolism; tetrahydrofolate interconversion.</text>
</comment>
<dbReference type="PANTHER" id="PTHR45754">
    <property type="entry name" value="METHYLENETETRAHYDROFOLATE REDUCTASE"/>
    <property type="match status" value="1"/>
</dbReference>
<evidence type="ECO:0000256" key="5">
    <source>
        <dbReference type="ARBA" id="ARBA00022827"/>
    </source>
</evidence>
<organism evidence="10 11">
    <name type="scientific">Woeseia oceani</name>
    <dbReference type="NCBI Taxonomy" id="1548547"/>
    <lineage>
        <taxon>Bacteria</taxon>
        <taxon>Pseudomonadati</taxon>
        <taxon>Pseudomonadota</taxon>
        <taxon>Gammaproteobacteria</taxon>
        <taxon>Woeseiales</taxon>
        <taxon>Woeseiaceae</taxon>
        <taxon>Woeseia</taxon>
    </lineage>
</organism>
<protein>
    <recommendedName>
        <fullName evidence="9">Methylenetetrahydrofolate reductase</fullName>
    </recommendedName>
</protein>
<evidence type="ECO:0000256" key="8">
    <source>
        <dbReference type="ARBA" id="ARBA00048628"/>
    </source>
</evidence>
<comment type="cofactor">
    <cofactor evidence="1 9">
        <name>FAD</name>
        <dbReference type="ChEBI" id="CHEBI:57692"/>
    </cofactor>
</comment>
<dbReference type="GO" id="GO:0035999">
    <property type="term" value="P:tetrahydrofolate interconversion"/>
    <property type="evidence" value="ECO:0007669"/>
    <property type="project" value="UniProtKB-UniPathway"/>
</dbReference>